<name>A0AB34FKX0_9HYPO</name>
<comment type="caution">
    <text evidence="4">The sequence shown here is derived from an EMBL/GenBank/DDBJ whole genome shotgun (WGS) entry which is preliminary data.</text>
</comment>
<feature type="region of interest" description="Disordered" evidence="1">
    <location>
        <begin position="3062"/>
        <end position="3111"/>
    </location>
</feature>
<organism evidence="4 5">
    <name type="scientific">Purpureocillium lavendulum</name>
    <dbReference type="NCBI Taxonomy" id="1247861"/>
    <lineage>
        <taxon>Eukaryota</taxon>
        <taxon>Fungi</taxon>
        <taxon>Dikarya</taxon>
        <taxon>Ascomycota</taxon>
        <taxon>Pezizomycotina</taxon>
        <taxon>Sordariomycetes</taxon>
        <taxon>Hypocreomycetidae</taxon>
        <taxon>Hypocreales</taxon>
        <taxon>Ophiocordycipitaceae</taxon>
        <taxon>Purpureocillium</taxon>
    </lineage>
</organism>
<dbReference type="EMBL" id="JAQHRD010000007">
    <property type="protein sequence ID" value="KAJ6439061.1"/>
    <property type="molecule type" value="Genomic_DNA"/>
</dbReference>
<dbReference type="Pfam" id="PF13374">
    <property type="entry name" value="TPR_10"/>
    <property type="match status" value="7"/>
</dbReference>
<dbReference type="Pfam" id="PF12770">
    <property type="entry name" value="CHAT"/>
    <property type="match status" value="1"/>
</dbReference>
<dbReference type="SUPFAM" id="SSF53067">
    <property type="entry name" value="Actin-like ATPase domain"/>
    <property type="match status" value="1"/>
</dbReference>
<dbReference type="SUPFAM" id="SSF81901">
    <property type="entry name" value="HCP-like"/>
    <property type="match status" value="1"/>
</dbReference>
<keyword evidence="2" id="KW-0472">Membrane</keyword>
<evidence type="ECO:0000313" key="5">
    <source>
        <dbReference type="Proteomes" id="UP001163105"/>
    </source>
</evidence>
<feature type="transmembrane region" description="Helical" evidence="2">
    <location>
        <begin position="2968"/>
        <end position="2988"/>
    </location>
</feature>
<keyword evidence="5" id="KW-1185">Reference proteome</keyword>
<keyword evidence="2" id="KW-0812">Transmembrane</keyword>
<feature type="compositionally biased region" description="Basic and acidic residues" evidence="1">
    <location>
        <begin position="3075"/>
        <end position="3084"/>
    </location>
</feature>
<reference evidence="4" key="1">
    <citation type="submission" date="2023-01" db="EMBL/GenBank/DDBJ databases">
        <title>The growth and conidiation of Purpureocillium lavendulum are regulated by nitrogen source and histone H3K14 acetylation.</title>
        <authorList>
            <person name="Tang P."/>
            <person name="Han J."/>
            <person name="Zhang C."/>
            <person name="Tang P."/>
            <person name="Qi F."/>
            <person name="Zhang K."/>
            <person name="Liang L."/>
        </authorList>
    </citation>
    <scope>NUCLEOTIDE SEQUENCE</scope>
    <source>
        <strain evidence="4">YMF1.00683</strain>
    </source>
</reference>
<protein>
    <submittedName>
        <fullName evidence="4">Kinesin light chain 1</fullName>
    </submittedName>
</protein>
<evidence type="ECO:0000259" key="3">
    <source>
        <dbReference type="Pfam" id="PF12770"/>
    </source>
</evidence>
<sequence length="3128" mass="346258">MDPLSIAASAAGLATGCTTIVATLYTWIDDTIAVDKNVAGLCDEIKALGRVLESISSASTSVPRPVMAEIDPDGSLWAVVKATLGDINNTLAKLSQLLNEVQTSSGVFSRGFLRKPTKQIKFGFRSKEITTYKDRVQSYNTAMTSALQMINVCLMIHNNSSQDAVFNMLYGLKSQIGCVEIALHQGTQSNSGPTGSSQDADGNQITRNLRQLVRVAETFHSNASAITKEGPRSTVWGGSVLGDPLTREQFSNIESWIPPPSNTQGGATSPGTIMNLSYHSDSDDDIDKALLIRLRELAVESRQQGDYAKAENFYQKVINRSEASESNHVSQDLVQDRISLAYACLNQRKWADAEAIILPIAMERKLADIAVYIGLHALALAHMHSSDFAKADRCCKRALWGKRKIFGKENPSCWETLALLSRICEARGETEEAEAHRTFIPASYQPVLHVDPLVYLGGHDKKELQPPPTIPKTPSPSTTQVSQSRDIIVGVHFGAVQTAVSFALATNVTVEEAVISAWPGWRGTEVESTIPSVLYYGPAEPTRTIVGWGHNIGDAIAPTGYPKPGIYKSEWFMLGLMSSQRTYTKNIPPPPTGKSQVDVVADYLAKLRDAIFFVLRSSFDVEEMHIQWWFAIPPVWDGIGEARLRASALLAGFIRGDHDDRIFFITEPVAYVLHCCKTLLLNPQPSDTFLVVVAGKATVDLATYETTRGHPLALNQLTTPSGDFCGSTMLNRNFATLLRERVKMLKLPEGSTIAARTYAKGIIDFDSRIKYAFSDDGSTWAVEVGLFADYPDAGIDRESGCMAVTNEAMLSCCEPVVKRVIELIRDQLTSTAKDHPRIRVKSILLAGEFSMSEYLVKQVKLLVGAAFDVAVVKPSDALTDIARGAAASFPLERALEGVIKSSDALRNSFLDRSGPEVKWRSKAIALYEAAVDSFLTALASPFHMANGQPLRESELFSITWRNTQRHWNIGLKHGRVMVHVTYHKGQQQTGKYKDNIRFLPPAMGDMLIDYLPYLWSKGGSVWADSRLSRCMEKASTRAQIPQLHVANWRQMTVSIVKSKFTKVDARCFDIADGGAEDADAEEVDETTNQQSFTLYNLLVPVFVQVTFDLQSNFNDIIHAVLLVESTPYVITMEKQQPAQQLEVYDDPVLEYLAVLAKDAYNKFTQSGNRRHIDRAIELARGSLDTTDSGILPHFDRLNNLGIMLLSRYEFTGEMSHREEAITVARQAIDLTPADHLYRRAWLSTLANMLHNRYGSTGETADLEEAITVARQAVDSKLADHTVRAAWLSNLGDVLESRYKLKGDISSLEEAITMARQAVDSTSGDHPDQAGLLNNLGNKLHSRYNRTGEMGNLEEAITVARQAVGLTPADHPDRAALLINLGNKLHSRYERTGEMGNIEEAITVVREAVDLTPADHPGRAVCLNNLGNMLRGRCARTGVMANLEEAITLARQAVELTPADDPDRASRLCNLGIMLHRRYESTGETADLEEAITVAREAVDPTPVKHRDRAVCLNNLGHILQSRYERTGEVSNLEEAITVVREAVDLTPADHPDRADRLGSLGNKLANRYGRTGETANLEEAIAVARQAVDSTPADHPVRAAWLNNLAIILQSQYERTGVMANLEEAIKLARQAVELTPADDPDRAGRLSSLGNELERRYERTGETANLEEAIAVARQSVDLTPTDHPFRAGRLNNLGNVLESRYERTGEVSNLEEAITVVREAVDLTPADHPDRTGLLTNFGSKLENRYERTGEMDNLEEAITVARQAVDSTPADHPVRAGFLNNLGLVLFRRYERTGEMSILEEAIIVTRQAIESSLAPLSLAVWLNNLGNLLERRYNRTGEMGDLEEAITVARQAVDSTPADHPDRAAWLNSLGNKLHSRYEQTGEMDNLEEAITVGRQAVDSTPADHHDLAGRLNNLGFHLESLYDKTGESGDLEESSLCLHAAWSCHTAIPFLRVKAATGCLALLTKQSKIDAAIQLGQAVLDLLPAVNTKILDRGDQQFVMSAFAGVAANVCACFIAKDQSVGALESLEKGRAVIISQLVDGKDDLSALRHDYYDIACRYERLRDEINVTSRDREQGTRRAQKATRRREALAELDECVNEIRGCAGHERFLLGQTVTEMQECASGGTIIVVNITDFRSDAIIVSKAAIRTLHLPQLLASDARAWLSIKWTGPEVPRTERARRNRVYVEYLVWLWDTCVKLVLDALDTDHTQGALPRIWWVGTGLGSSMPFHAAGVHSPGSTENALSKVVSSYTPSIKTLGFAQRRTRITKGTQASLLFATMPTTPADTSHSDLGKLCDLPGVATEENRVRDLLAGKLPVQSLKSPSVADVIERMRHCSIAHFACHGSTDHADPSNSGLILQKQHGHVVTQDRLTVRQVSELSLSSARIAYLSACSTAENKAARLADEVIHVSGVQAAWPEGTIHAGAITRHEETSIHPGQPGKPITAATKRNPKLLRAFDDRAYSDVYERVLRTSALRFPAIHRITGLSQGNGRVLFQVLDHVIRVEAKAWTMRSETLARHGQSKAVSSYLKPTVLLKEMILGDLYTAWDQLILPGAEKPRGKNPHAYLPFRYNGYRYPRMARNFWENRREIHALHPIGSSSAADMAVRTYRAFRPRYLCYLMDKSVTDQNGHKVTMRFIETRPVRQGDYTPYVFISYTKDQFTANGDNFQMLFAWAIAATDFYADSLDDNSRKPGAFWIDSECQPLKTFDEKSGQETAVLDETAKELVDHDVYTMSDIIRGAEHTIVLTRGPGVETQNAVDKARSLIEWGDRVWTLPEVVLSKGTTVTLVQDGNCPQEIPKVRLAELAWRDAGAARQLVEHFTNLHLSRLELVSISLKCLQGRTIRSKYKGDRSYALMGLLRVRPLIDSDDSSFQAFARLSLPQDNDRLMERLICLLPNRPDEPWHTMSDVFHSSLWDIYPDTQVCGVGENDTIIVDGFKGALIQWSMFHTVKTVNRATSLRGIIIIVTLIAPLLLFFAILLLSITREGLQVAGGIFLAIALLILLQAPLSIPRLYDGKLYEVEPCLFGVEGYVPLPELEETLFGLRLGRLKWSSFGSPLSRHEHRSRCKERAGQRRDIVDDEPLSSTTGRDQNSDESQANGDVRTMKPYLQYRKRVAATMAK</sequence>
<proteinExistence type="predicted"/>
<dbReference type="InterPro" id="IPR019734">
    <property type="entry name" value="TPR_rpt"/>
</dbReference>
<feature type="compositionally biased region" description="Polar residues" evidence="1">
    <location>
        <begin position="3090"/>
        <end position="3106"/>
    </location>
</feature>
<evidence type="ECO:0000256" key="1">
    <source>
        <dbReference type="SAM" id="MobiDB-lite"/>
    </source>
</evidence>
<dbReference type="PANTHER" id="PTHR19959:SF119">
    <property type="entry name" value="FUNGAL LIPASE-LIKE DOMAIN-CONTAINING PROTEIN"/>
    <property type="match status" value="1"/>
</dbReference>
<dbReference type="InterPro" id="IPR024983">
    <property type="entry name" value="CHAT_dom"/>
</dbReference>
<dbReference type="InterPro" id="IPR043129">
    <property type="entry name" value="ATPase_NBD"/>
</dbReference>
<dbReference type="SMART" id="SM00028">
    <property type="entry name" value="TPR"/>
    <property type="match status" value="10"/>
</dbReference>
<gene>
    <name evidence="4" type="ORF">O9K51_08467</name>
</gene>
<feature type="transmembrane region" description="Helical" evidence="2">
    <location>
        <begin position="2995"/>
        <end position="3015"/>
    </location>
</feature>
<dbReference type="CDD" id="cd10170">
    <property type="entry name" value="ASKHA_NBD_HSP70"/>
    <property type="match status" value="1"/>
</dbReference>
<evidence type="ECO:0000313" key="4">
    <source>
        <dbReference type="EMBL" id="KAJ6439061.1"/>
    </source>
</evidence>
<accession>A0AB34FKX0</accession>
<keyword evidence="2" id="KW-1133">Transmembrane helix</keyword>
<dbReference type="InterPro" id="IPR011990">
    <property type="entry name" value="TPR-like_helical_dom_sf"/>
</dbReference>
<dbReference type="Gene3D" id="1.10.150.90">
    <property type="entry name" value="Immunodeficiency lentiviruses, gag gene matrix protein p17"/>
    <property type="match status" value="1"/>
</dbReference>
<evidence type="ECO:0000256" key="2">
    <source>
        <dbReference type="SAM" id="Phobius"/>
    </source>
</evidence>
<dbReference type="Proteomes" id="UP001163105">
    <property type="component" value="Unassembled WGS sequence"/>
</dbReference>
<dbReference type="PANTHER" id="PTHR19959">
    <property type="entry name" value="KINESIN LIGHT CHAIN"/>
    <property type="match status" value="1"/>
</dbReference>
<dbReference type="Gene3D" id="1.25.40.10">
    <property type="entry name" value="Tetratricopeptide repeat domain"/>
    <property type="match status" value="5"/>
</dbReference>
<dbReference type="InterPro" id="IPR012344">
    <property type="entry name" value="Matrix_HIV/RSV_N"/>
</dbReference>
<feature type="domain" description="CHAT" evidence="3">
    <location>
        <begin position="2192"/>
        <end position="2415"/>
    </location>
</feature>
<dbReference type="SUPFAM" id="SSF48452">
    <property type="entry name" value="TPR-like"/>
    <property type="match status" value="3"/>
</dbReference>